<evidence type="ECO:0000313" key="2">
    <source>
        <dbReference type="EMBL" id="KAH8100237.1"/>
    </source>
</evidence>
<feature type="region of interest" description="Disordered" evidence="1">
    <location>
        <begin position="209"/>
        <end position="234"/>
    </location>
</feature>
<sequence>MSWFKKLCKGKKHPVYSEQDVVEYDSDELYESDDDDDDMAEPGSLSLMFWLEPTEKSEPGPARKVHCGVYCKDRYSGRHKTFHLKSSEGRRHVRSRYMICTVKGSGRIVLLEPLHRVVLSNQFVDRELRGIDMCILEMRSGFLREEDYRHCYCYQWTLKLVNDMVGAGLLPDTVIQMAKDAFTEFKVDTFALELGAPVGKHEGLGDSSCPVGLPDAPKNDNPSSHSCDSTSGYM</sequence>
<protein>
    <submittedName>
        <fullName evidence="2">Uncharacterized protein</fullName>
    </submittedName>
</protein>
<feature type="compositionally biased region" description="Polar residues" evidence="1">
    <location>
        <begin position="220"/>
        <end position="234"/>
    </location>
</feature>
<organism evidence="2 3">
    <name type="scientific">Cristinia sonorae</name>
    <dbReference type="NCBI Taxonomy" id="1940300"/>
    <lineage>
        <taxon>Eukaryota</taxon>
        <taxon>Fungi</taxon>
        <taxon>Dikarya</taxon>
        <taxon>Basidiomycota</taxon>
        <taxon>Agaricomycotina</taxon>
        <taxon>Agaricomycetes</taxon>
        <taxon>Agaricomycetidae</taxon>
        <taxon>Agaricales</taxon>
        <taxon>Pleurotineae</taxon>
        <taxon>Stephanosporaceae</taxon>
        <taxon>Cristinia</taxon>
    </lineage>
</organism>
<name>A0A8K0UQ23_9AGAR</name>
<evidence type="ECO:0000256" key="1">
    <source>
        <dbReference type="SAM" id="MobiDB-lite"/>
    </source>
</evidence>
<dbReference type="EMBL" id="JAEVFJ010000016">
    <property type="protein sequence ID" value="KAH8100237.1"/>
    <property type="molecule type" value="Genomic_DNA"/>
</dbReference>
<keyword evidence="3" id="KW-1185">Reference proteome</keyword>
<dbReference type="Proteomes" id="UP000813824">
    <property type="component" value="Unassembled WGS sequence"/>
</dbReference>
<reference evidence="2" key="1">
    <citation type="journal article" date="2021" name="New Phytol.">
        <title>Evolutionary innovations through gain and loss of genes in the ectomycorrhizal Boletales.</title>
        <authorList>
            <person name="Wu G."/>
            <person name="Miyauchi S."/>
            <person name="Morin E."/>
            <person name="Kuo A."/>
            <person name="Drula E."/>
            <person name="Varga T."/>
            <person name="Kohler A."/>
            <person name="Feng B."/>
            <person name="Cao Y."/>
            <person name="Lipzen A."/>
            <person name="Daum C."/>
            <person name="Hundley H."/>
            <person name="Pangilinan J."/>
            <person name="Johnson J."/>
            <person name="Barry K."/>
            <person name="LaButti K."/>
            <person name="Ng V."/>
            <person name="Ahrendt S."/>
            <person name="Min B."/>
            <person name="Choi I.G."/>
            <person name="Park H."/>
            <person name="Plett J.M."/>
            <person name="Magnuson J."/>
            <person name="Spatafora J.W."/>
            <person name="Nagy L.G."/>
            <person name="Henrissat B."/>
            <person name="Grigoriev I.V."/>
            <person name="Yang Z.L."/>
            <person name="Xu J."/>
            <person name="Martin F.M."/>
        </authorList>
    </citation>
    <scope>NUCLEOTIDE SEQUENCE</scope>
    <source>
        <strain evidence="2">KKN 215</strain>
    </source>
</reference>
<dbReference type="AlphaFoldDB" id="A0A8K0UQ23"/>
<comment type="caution">
    <text evidence="2">The sequence shown here is derived from an EMBL/GenBank/DDBJ whole genome shotgun (WGS) entry which is preliminary data.</text>
</comment>
<accession>A0A8K0UQ23</accession>
<gene>
    <name evidence="2" type="ORF">BXZ70DRAFT_1008261</name>
</gene>
<evidence type="ECO:0000313" key="3">
    <source>
        <dbReference type="Proteomes" id="UP000813824"/>
    </source>
</evidence>
<proteinExistence type="predicted"/>